<dbReference type="NCBIfam" id="TIGR02587">
    <property type="entry name" value="TIGR02587 family membrane protein"/>
    <property type="match status" value="1"/>
</dbReference>
<evidence type="ECO:0000313" key="2">
    <source>
        <dbReference type="EMBL" id="VEP12542.1"/>
    </source>
</evidence>
<protein>
    <recommendedName>
        <fullName evidence="4">Integral membrane protein TIGR02587</fullName>
    </recommendedName>
</protein>
<dbReference type="AlphaFoldDB" id="A0A563VM95"/>
<organism evidence="2 3">
    <name type="scientific">Hyella patelloides LEGE 07179</name>
    <dbReference type="NCBI Taxonomy" id="945734"/>
    <lineage>
        <taxon>Bacteria</taxon>
        <taxon>Bacillati</taxon>
        <taxon>Cyanobacteriota</taxon>
        <taxon>Cyanophyceae</taxon>
        <taxon>Pleurocapsales</taxon>
        <taxon>Hyellaceae</taxon>
        <taxon>Hyella</taxon>
    </lineage>
</organism>
<evidence type="ECO:0008006" key="4">
    <source>
        <dbReference type="Google" id="ProtNLM"/>
    </source>
</evidence>
<evidence type="ECO:0000313" key="3">
    <source>
        <dbReference type="Proteomes" id="UP000320055"/>
    </source>
</evidence>
<proteinExistence type="predicted"/>
<gene>
    <name evidence="2" type="ORF">H1P_1520016</name>
</gene>
<reference evidence="2 3" key="1">
    <citation type="submission" date="2019-01" db="EMBL/GenBank/DDBJ databases">
        <authorList>
            <person name="Brito A."/>
        </authorList>
    </citation>
    <scope>NUCLEOTIDE SEQUENCE [LARGE SCALE GENOMIC DNA]</scope>
    <source>
        <strain evidence="2">1</strain>
    </source>
</reference>
<keyword evidence="1" id="KW-0472">Membrane</keyword>
<feature type="transmembrane region" description="Helical" evidence="1">
    <location>
        <begin position="278"/>
        <end position="299"/>
    </location>
</feature>
<dbReference type="Pfam" id="PF09622">
    <property type="entry name" value="DUF2391"/>
    <property type="match status" value="1"/>
</dbReference>
<feature type="transmembrane region" description="Helical" evidence="1">
    <location>
        <begin position="173"/>
        <end position="191"/>
    </location>
</feature>
<dbReference type="RefSeq" id="WP_246141829.1">
    <property type="nucleotide sequence ID" value="NZ_LR213903.1"/>
</dbReference>
<feature type="transmembrane region" description="Helical" evidence="1">
    <location>
        <begin position="206"/>
        <end position="228"/>
    </location>
</feature>
<keyword evidence="3" id="KW-1185">Reference proteome</keyword>
<keyword evidence="1" id="KW-0812">Transmembrane</keyword>
<dbReference type="InterPro" id="IPR013416">
    <property type="entry name" value="CHP02587_IM"/>
</dbReference>
<feature type="transmembrane region" description="Helical" evidence="1">
    <location>
        <begin position="83"/>
        <end position="109"/>
    </location>
</feature>
<keyword evidence="1" id="KW-1133">Transmembrane helix</keyword>
<dbReference type="EMBL" id="CAACVJ010000060">
    <property type="protein sequence ID" value="VEP12542.1"/>
    <property type="molecule type" value="Genomic_DNA"/>
</dbReference>
<feature type="transmembrane region" description="Helical" evidence="1">
    <location>
        <begin position="54"/>
        <end position="71"/>
    </location>
</feature>
<sequence>MRKQNNNSQPNIRGDGWRGEIEEIISGASGGFLFGIPLLYTMEVWFIGSYVQPPVLLCILGVTFVIILLLNRIEGFRPQESETLFGAIAETFETIAIGMTCAMLMLVILQRIDVQTPLTEILGKIVFEGVPFSLGVAFSRSLLSGDAEVSFKNRNQTESRYSGKHKIIWQDTLADFVATLIGALFIAFSIAPTDEVVVLAASASPLWLLIIIAASMLISYGIVFAASFTNYSERRQQQGLFQSPQSETALSYLISLVAGLLMLWFFQKVSLNDPWFIWLRYGIVLSLPASIGGAAGRLAV</sequence>
<dbReference type="Proteomes" id="UP000320055">
    <property type="component" value="Unassembled WGS sequence"/>
</dbReference>
<evidence type="ECO:0000256" key="1">
    <source>
        <dbReference type="SAM" id="Phobius"/>
    </source>
</evidence>
<dbReference type="InterPro" id="IPR024464">
    <property type="entry name" value="DUF2391"/>
</dbReference>
<accession>A0A563VM95</accession>
<feature type="transmembrane region" description="Helical" evidence="1">
    <location>
        <begin position="249"/>
        <end position="266"/>
    </location>
</feature>
<name>A0A563VM95_9CYAN</name>